<evidence type="ECO:0000313" key="14">
    <source>
        <dbReference type="Proteomes" id="UP000282106"/>
    </source>
</evidence>
<dbReference type="GO" id="GO:0005524">
    <property type="term" value="F:ATP binding"/>
    <property type="evidence" value="ECO:0007669"/>
    <property type="project" value="UniProtKB-KW"/>
</dbReference>
<feature type="region of interest" description="Disordered" evidence="11">
    <location>
        <begin position="100"/>
        <end position="126"/>
    </location>
</feature>
<dbReference type="Pfam" id="PF13307">
    <property type="entry name" value="Helicase_C_2"/>
    <property type="match status" value="1"/>
</dbReference>
<protein>
    <submittedName>
        <fullName evidence="13">ATP-dependent DNA helicase</fullName>
    </submittedName>
</protein>
<dbReference type="InterPro" id="IPR045028">
    <property type="entry name" value="DinG/Rad3-like"/>
</dbReference>
<evidence type="ECO:0000256" key="2">
    <source>
        <dbReference type="ARBA" id="ARBA00022741"/>
    </source>
</evidence>
<dbReference type="Gene3D" id="3.40.50.300">
    <property type="entry name" value="P-loop containing nucleotide triphosphate hydrolases"/>
    <property type="match status" value="2"/>
</dbReference>
<sequence>MATTLSTRAGSRTKAFPKGSRSRTTHAHVRSFKTAFLLGETQIQEACFAAISLVGERLLFDSNAGRCETSRKRSRQRSRSAAAKVLARKLARTRARFARRERRVECAPSTRPTPHRRPRTSHRTSPLSIVTANTDSQPAQYRIAARELCEFTAKHGDLDLRFTPAPSALEGIAGHASVAARRGDDYQKELPLRGRYGALEVRGRADGYYPARQELEEVKTYRGRLERLPENQRALHWAQLKVYGWLLCQALALPELRLTLVYFNVDSEQETLFSERHDAEGLRTFFETQCAHFLHWSASELAHRERRDPALAAAAFPHPQFHAGQRQLAEAVYRMAARGGALLAQAPTGIGKSIGSLYPALKALARGEVEKVFFLTAKTSGRRLALDAAASLVGTATTGAIPLRVLELVAREKSCEHPDKACHGESCPLARGFYDRLPAARAAAVQRSRLDQAGLRAVALEHQVCPYYLGQELVRWSDVVVGDYNYYFDGSALLYGLAQLNDWKLAVLVDEAHNLVERARGMYSAELDPMQLAALRRVAPAELRKPLEKVRRAWSRLHRDQTEAYVAHAQLPDSLCRALQEAVSAIARHYAEEPPANDSPLQAWWFEAAQFLRLAESFAPAHSLFEIVLEEASQPRQPGRSRLAIRNLVPAPFLAPRAARTHALVLFSATLKPPHYYRDLLGLPAGTQWLDVPSPFRAEQLRVTVARDISTRYQHRQRSLPALLARMAGQYRKQPGNYLAYFSSFDYLQQALAAFAARYPEIPLWSQQRGMREPEREAFLQRFVAGGEGIGFAVLGGVFGEGIDLPGERLIGAFIASLGLPQINPLNEELRRRLDAQFGAGYDYAYLYPGLQKVVQAAGRVIRGAQDHGVLHLLDDRYAQAEVQALLPRWWQIE</sequence>
<dbReference type="GO" id="GO:0003678">
    <property type="term" value="F:DNA helicase activity"/>
    <property type="evidence" value="ECO:0007669"/>
    <property type="project" value="InterPro"/>
</dbReference>
<feature type="domain" description="Helicase ATP-binding" evidence="12">
    <location>
        <begin position="311"/>
        <end position="564"/>
    </location>
</feature>
<dbReference type="GO" id="GO:0051536">
    <property type="term" value="F:iron-sulfur cluster binding"/>
    <property type="evidence" value="ECO:0007669"/>
    <property type="project" value="UniProtKB-KW"/>
</dbReference>
<evidence type="ECO:0000256" key="1">
    <source>
        <dbReference type="ARBA" id="ARBA00022723"/>
    </source>
</evidence>
<proteinExistence type="inferred from homology"/>
<dbReference type="GO" id="GO:0003677">
    <property type="term" value="F:DNA binding"/>
    <property type="evidence" value="ECO:0007669"/>
    <property type="project" value="UniProtKB-KW"/>
</dbReference>
<keyword evidence="6" id="KW-0408">Iron</keyword>
<reference evidence="13 14" key="1">
    <citation type="submission" date="2018-10" db="EMBL/GenBank/DDBJ databases">
        <authorList>
            <person name="Chen W.-M."/>
        </authorList>
    </citation>
    <scope>NUCLEOTIDE SEQUENCE [LARGE SCALE GENOMIC DNA]</scope>
    <source>
        <strain evidence="13 14">THS-13</strain>
    </source>
</reference>
<evidence type="ECO:0000256" key="5">
    <source>
        <dbReference type="ARBA" id="ARBA00022840"/>
    </source>
</evidence>
<dbReference type="GO" id="GO:0006139">
    <property type="term" value="P:nucleobase-containing compound metabolic process"/>
    <property type="evidence" value="ECO:0007669"/>
    <property type="project" value="InterPro"/>
</dbReference>
<evidence type="ECO:0000256" key="11">
    <source>
        <dbReference type="SAM" id="MobiDB-lite"/>
    </source>
</evidence>
<feature type="compositionally biased region" description="Basic residues" evidence="11">
    <location>
        <begin position="113"/>
        <end position="122"/>
    </location>
</feature>
<evidence type="ECO:0000256" key="3">
    <source>
        <dbReference type="ARBA" id="ARBA00022801"/>
    </source>
</evidence>
<evidence type="ECO:0000256" key="4">
    <source>
        <dbReference type="ARBA" id="ARBA00022806"/>
    </source>
</evidence>
<gene>
    <name evidence="13" type="ORF">ED208_03520</name>
</gene>
<evidence type="ECO:0000256" key="10">
    <source>
        <dbReference type="ARBA" id="ARBA00038058"/>
    </source>
</evidence>
<comment type="similarity">
    <text evidence="10">Belongs to the helicase family. DinG subfamily.</text>
</comment>
<keyword evidence="2" id="KW-0547">Nucleotide-binding</keyword>
<keyword evidence="5" id="KW-0067">ATP-binding</keyword>
<dbReference type="GO" id="GO:0016818">
    <property type="term" value="F:hydrolase activity, acting on acid anhydrides, in phosphorus-containing anhydrides"/>
    <property type="evidence" value="ECO:0007669"/>
    <property type="project" value="InterPro"/>
</dbReference>
<dbReference type="InterPro" id="IPR014013">
    <property type="entry name" value="Helic_SF1/SF2_ATP-bd_DinG/Rad3"/>
</dbReference>
<evidence type="ECO:0000259" key="12">
    <source>
        <dbReference type="PROSITE" id="PS51193"/>
    </source>
</evidence>
<evidence type="ECO:0000256" key="7">
    <source>
        <dbReference type="ARBA" id="ARBA00023014"/>
    </source>
</evidence>
<feature type="compositionally biased region" description="Polar residues" evidence="11">
    <location>
        <begin position="1"/>
        <end position="10"/>
    </location>
</feature>
<dbReference type="PANTHER" id="PTHR11472:SF34">
    <property type="entry name" value="REGULATOR OF TELOMERE ELONGATION HELICASE 1"/>
    <property type="match status" value="1"/>
</dbReference>
<dbReference type="Gene3D" id="1.10.275.30">
    <property type="match status" value="1"/>
</dbReference>
<evidence type="ECO:0000256" key="9">
    <source>
        <dbReference type="ARBA" id="ARBA00023235"/>
    </source>
</evidence>
<dbReference type="AlphaFoldDB" id="A0A3N0VLG7"/>
<keyword evidence="9" id="KW-0413">Isomerase</keyword>
<evidence type="ECO:0000313" key="13">
    <source>
        <dbReference type="EMBL" id="ROH93603.1"/>
    </source>
</evidence>
<evidence type="ECO:0000256" key="6">
    <source>
        <dbReference type="ARBA" id="ARBA00023004"/>
    </source>
</evidence>
<dbReference type="GO" id="GO:0046872">
    <property type="term" value="F:metal ion binding"/>
    <property type="evidence" value="ECO:0007669"/>
    <property type="project" value="UniProtKB-KW"/>
</dbReference>
<dbReference type="SMART" id="SM00491">
    <property type="entry name" value="HELICc2"/>
    <property type="match status" value="1"/>
</dbReference>
<dbReference type="Proteomes" id="UP000282106">
    <property type="component" value="Unassembled WGS sequence"/>
</dbReference>
<dbReference type="InParanoid" id="A0A3N0VLG7"/>
<organism evidence="13 14">
    <name type="scientific">Stagnimonas aquatica</name>
    <dbReference type="NCBI Taxonomy" id="2689987"/>
    <lineage>
        <taxon>Bacteria</taxon>
        <taxon>Pseudomonadati</taxon>
        <taxon>Pseudomonadota</taxon>
        <taxon>Gammaproteobacteria</taxon>
        <taxon>Nevskiales</taxon>
        <taxon>Nevskiaceae</taxon>
        <taxon>Stagnimonas</taxon>
    </lineage>
</organism>
<dbReference type="InterPro" id="IPR006555">
    <property type="entry name" value="ATP-dep_Helicase_C"/>
</dbReference>
<accession>A0A3N0VLG7</accession>
<dbReference type="SUPFAM" id="SSF52540">
    <property type="entry name" value="P-loop containing nucleoside triphosphate hydrolases"/>
    <property type="match status" value="2"/>
</dbReference>
<dbReference type="EMBL" id="RJVO01000001">
    <property type="protein sequence ID" value="ROH93603.1"/>
    <property type="molecule type" value="Genomic_DNA"/>
</dbReference>
<evidence type="ECO:0000256" key="8">
    <source>
        <dbReference type="ARBA" id="ARBA00023125"/>
    </source>
</evidence>
<keyword evidence="8" id="KW-0238">DNA-binding</keyword>
<dbReference type="Pfam" id="PF06733">
    <property type="entry name" value="DEAD_2"/>
    <property type="match status" value="1"/>
</dbReference>
<dbReference type="PROSITE" id="PS51193">
    <property type="entry name" value="HELICASE_ATP_BIND_2"/>
    <property type="match status" value="1"/>
</dbReference>
<dbReference type="PANTHER" id="PTHR11472">
    <property type="entry name" value="DNA REPAIR DEAD HELICASE RAD3/XP-D SUBFAMILY MEMBER"/>
    <property type="match status" value="1"/>
</dbReference>
<keyword evidence="1" id="KW-0479">Metal-binding</keyword>
<comment type="caution">
    <text evidence="13">The sequence shown here is derived from an EMBL/GenBank/DDBJ whole genome shotgun (WGS) entry which is preliminary data.</text>
</comment>
<keyword evidence="7" id="KW-0411">Iron-sulfur</keyword>
<keyword evidence="14" id="KW-1185">Reference proteome</keyword>
<name>A0A3N0VLG7_9GAMM</name>
<keyword evidence="4 13" id="KW-0347">Helicase</keyword>
<dbReference type="InterPro" id="IPR027417">
    <property type="entry name" value="P-loop_NTPase"/>
</dbReference>
<dbReference type="InterPro" id="IPR010614">
    <property type="entry name" value="RAD3-like_helicase_DEAD"/>
</dbReference>
<feature type="region of interest" description="Disordered" evidence="11">
    <location>
        <begin position="1"/>
        <end position="24"/>
    </location>
</feature>
<keyword evidence="3" id="KW-0378">Hydrolase</keyword>